<name>A0A0K1W135_9MOLU</name>
<feature type="transmembrane region" description="Helical" evidence="1">
    <location>
        <begin position="44"/>
        <end position="64"/>
    </location>
</feature>
<keyword evidence="3" id="KW-1185">Reference proteome</keyword>
<reference evidence="2 3" key="1">
    <citation type="journal article" date="2015" name="Genome Announc.">
        <title>Complete Genome Sequence of Spiroplasma litorale TN-1T (DSM 21781), a Bacterium Isolated from a Green-Eyed Horsefly (Tabanus nigrovittatus).</title>
        <authorList>
            <person name="Lo W.S."/>
            <person name="Lai Y.C."/>
            <person name="Lien Y.W."/>
            <person name="Wang T.H."/>
            <person name="Kuo C.H."/>
        </authorList>
    </citation>
    <scope>NUCLEOTIDE SEQUENCE [LARGE SCALE GENOMIC DNA]</scope>
    <source>
        <strain evidence="2 3">TN-1</strain>
    </source>
</reference>
<feature type="transmembrane region" description="Helical" evidence="1">
    <location>
        <begin position="20"/>
        <end position="37"/>
    </location>
</feature>
<dbReference type="PATRIC" id="fig|216942.3.peg.390"/>
<keyword evidence="1" id="KW-0472">Membrane</keyword>
<keyword evidence="1" id="KW-0812">Transmembrane</keyword>
<gene>
    <name evidence="2" type="ORF">SLITO_v1c03870</name>
</gene>
<evidence type="ECO:0000313" key="2">
    <source>
        <dbReference type="EMBL" id="AKX34040.1"/>
    </source>
</evidence>
<protein>
    <submittedName>
        <fullName evidence="2">Uncharacterized protein</fullName>
    </submittedName>
</protein>
<evidence type="ECO:0000256" key="1">
    <source>
        <dbReference type="SAM" id="Phobius"/>
    </source>
</evidence>
<dbReference type="AlphaFoldDB" id="A0A0K1W135"/>
<organism evidence="2 3">
    <name type="scientific">Spiroplasma litorale</name>
    <dbReference type="NCBI Taxonomy" id="216942"/>
    <lineage>
        <taxon>Bacteria</taxon>
        <taxon>Bacillati</taxon>
        <taxon>Mycoplasmatota</taxon>
        <taxon>Mollicutes</taxon>
        <taxon>Entomoplasmatales</taxon>
        <taxon>Spiroplasmataceae</taxon>
        <taxon>Spiroplasma</taxon>
    </lineage>
</organism>
<dbReference type="KEGG" id="sll:SLITO_v1c03870"/>
<evidence type="ECO:0000313" key="3">
    <source>
        <dbReference type="Proteomes" id="UP000067476"/>
    </source>
</evidence>
<keyword evidence="1" id="KW-1133">Transmembrane helix</keyword>
<accession>A0A0K1W135</accession>
<sequence length="245" mass="29876">MKKEELLCNLHEKNIKKFKLFYLQIIVFNLILLNFNITTTFLTMIYIEALFVMVFIIIKFKINLLNNDFSFDKVDVKNKILLKILKFNLFVLFNLLILIAFFYKINFSYNFFLFKNSITNNHNTVFKNIITYLKYTFLLVSILLALISIIFMIFIFNVYSIFIYLYASLTLFLKLFYKLLKNKLLLLYKYIKNITWVSIKFICNIKDVFLKEFKNKFLNLVYFKMIFFLHSKKEKIYLYYKKNNL</sequence>
<proteinExistence type="predicted"/>
<feature type="transmembrane region" description="Helical" evidence="1">
    <location>
        <begin position="135"/>
        <end position="155"/>
    </location>
</feature>
<dbReference type="EMBL" id="CP012357">
    <property type="protein sequence ID" value="AKX34040.1"/>
    <property type="molecule type" value="Genomic_DNA"/>
</dbReference>
<dbReference type="STRING" id="216942.SLITO_v1c03870"/>
<feature type="transmembrane region" description="Helical" evidence="1">
    <location>
        <begin position="84"/>
        <end position="103"/>
    </location>
</feature>
<dbReference type="Proteomes" id="UP000067476">
    <property type="component" value="Chromosome"/>
</dbReference>
<feature type="transmembrane region" description="Helical" evidence="1">
    <location>
        <begin position="161"/>
        <end position="180"/>
    </location>
</feature>